<accession>A0A7T4UPM3</accession>
<dbReference type="GO" id="GO:0016787">
    <property type="term" value="F:hydrolase activity"/>
    <property type="evidence" value="ECO:0007669"/>
    <property type="project" value="UniProtKB-KW"/>
</dbReference>
<dbReference type="RefSeq" id="WP_198568685.1">
    <property type="nucleotide sequence ID" value="NZ_CP066167.1"/>
</dbReference>
<protein>
    <submittedName>
        <fullName evidence="2">Alpha/beta hydrolase</fullName>
    </submittedName>
</protein>
<evidence type="ECO:0000259" key="1">
    <source>
        <dbReference type="Pfam" id="PF12697"/>
    </source>
</evidence>
<dbReference type="EMBL" id="CP066167">
    <property type="protein sequence ID" value="QQD17183.1"/>
    <property type="molecule type" value="Genomic_DNA"/>
</dbReference>
<feature type="domain" description="AB hydrolase-1" evidence="1">
    <location>
        <begin position="10"/>
        <end position="245"/>
    </location>
</feature>
<dbReference type="Pfam" id="PF12697">
    <property type="entry name" value="Abhydrolase_6"/>
    <property type="match status" value="1"/>
</dbReference>
<gene>
    <name evidence="2" type="ORF">I6N98_12505</name>
</gene>
<sequence length="253" mass="28654">MTEEKIHHWLFLRGLSREQAHWGEFARGCREQLGWQCHFLDLPGFGDQHPLNSPLTIPAIRQQVAERFSGEHTRPMGIVALSLGGMVALDWLAADPQRFHAAVLINSSSRLSPWYQRLQVSQVRHVAKALLSTKPVDQERAILNMVSNRDWGSGAKQDDLVLEQWLNIRHCHPITKANTLRQLFAASRFRPPATLPLSPLFITSYGDRMVSWKCSAELAKHYGGQLIAHPDAGHDLPLDDPGWLIDCLRQRLS</sequence>
<dbReference type="SUPFAM" id="SSF53474">
    <property type="entry name" value="alpha/beta-Hydrolases"/>
    <property type="match status" value="1"/>
</dbReference>
<organism evidence="2 3">
    <name type="scientific">Spongiibacter nanhainus</name>
    <dbReference type="NCBI Taxonomy" id="2794344"/>
    <lineage>
        <taxon>Bacteria</taxon>
        <taxon>Pseudomonadati</taxon>
        <taxon>Pseudomonadota</taxon>
        <taxon>Gammaproteobacteria</taxon>
        <taxon>Cellvibrionales</taxon>
        <taxon>Spongiibacteraceae</taxon>
        <taxon>Spongiibacter</taxon>
    </lineage>
</organism>
<dbReference type="InterPro" id="IPR000073">
    <property type="entry name" value="AB_hydrolase_1"/>
</dbReference>
<dbReference type="AlphaFoldDB" id="A0A7T4UPM3"/>
<keyword evidence="2" id="KW-0378">Hydrolase</keyword>
<reference evidence="2 3" key="1">
    <citation type="submission" date="2020-12" db="EMBL/GenBank/DDBJ databases">
        <authorList>
            <person name="Shan Y."/>
        </authorList>
    </citation>
    <scope>NUCLEOTIDE SEQUENCE [LARGE SCALE GENOMIC DNA]</scope>
    <source>
        <strain evidence="3">csc3.9</strain>
    </source>
</reference>
<name>A0A7T4UPM3_9GAMM</name>
<dbReference type="KEGG" id="snan:I6N98_12505"/>
<dbReference type="InterPro" id="IPR029058">
    <property type="entry name" value="AB_hydrolase_fold"/>
</dbReference>
<keyword evidence="3" id="KW-1185">Reference proteome</keyword>
<dbReference type="Gene3D" id="3.40.50.1820">
    <property type="entry name" value="alpha/beta hydrolase"/>
    <property type="match status" value="1"/>
</dbReference>
<dbReference type="Proteomes" id="UP000596063">
    <property type="component" value="Chromosome"/>
</dbReference>
<evidence type="ECO:0000313" key="3">
    <source>
        <dbReference type="Proteomes" id="UP000596063"/>
    </source>
</evidence>
<proteinExistence type="predicted"/>
<evidence type="ECO:0000313" key="2">
    <source>
        <dbReference type="EMBL" id="QQD17183.1"/>
    </source>
</evidence>